<evidence type="ECO:0000256" key="1">
    <source>
        <dbReference type="ARBA" id="ARBA00004651"/>
    </source>
</evidence>
<feature type="transmembrane region" description="Helical" evidence="12">
    <location>
        <begin position="600"/>
        <end position="618"/>
    </location>
</feature>
<name>A0A2J7PY90_9NEOP</name>
<dbReference type="Pfam" id="PF03189">
    <property type="entry name" value="Otopetrin"/>
    <property type="match status" value="1"/>
</dbReference>
<dbReference type="PANTHER" id="PTHR21522">
    <property type="entry name" value="PROTON CHANNEL OTOP"/>
    <property type="match status" value="1"/>
</dbReference>
<feature type="region of interest" description="Disordered" evidence="11">
    <location>
        <begin position="78"/>
        <end position="115"/>
    </location>
</feature>
<dbReference type="GO" id="GO:0015252">
    <property type="term" value="F:proton channel activity"/>
    <property type="evidence" value="ECO:0007669"/>
    <property type="project" value="InterPro"/>
</dbReference>
<evidence type="ECO:0000256" key="2">
    <source>
        <dbReference type="ARBA" id="ARBA00006513"/>
    </source>
</evidence>
<dbReference type="EMBL" id="NEVH01020850">
    <property type="protein sequence ID" value="PNF21295.1"/>
    <property type="molecule type" value="Genomic_DNA"/>
</dbReference>
<dbReference type="InParanoid" id="A0A2J7PY90"/>
<feature type="transmembrane region" description="Helical" evidence="12">
    <location>
        <begin position="268"/>
        <end position="284"/>
    </location>
</feature>
<comment type="caution">
    <text evidence="13">The sequence shown here is derived from an EMBL/GenBank/DDBJ whole genome shotgun (WGS) entry which is preliminary data.</text>
</comment>
<keyword evidence="7 12" id="KW-1133">Transmembrane helix</keyword>
<dbReference type="Proteomes" id="UP000235965">
    <property type="component" value="Unassembled WGS sequence"/>
</dbReference>
<accession>A0A2J7PY90</accession>
<feature type="compositionally biased region" description="Acidic residues" evidence="11">
    <location>
        <begin position="1"/>
        <end position="12"/>
    </location>
</feature>
<dbReference type="EMBL" id="NEVH01020850">
    <property type="protein sequence ID" value="PNF21296.1"/>
    <property type="molecule type" value="Genomic_DNA"/>
</dbReference>
<evidence type="ECO:0000256" key="4">
    <source>
        <dbReference type="ARBA" id="ARBA00022475"/>
    </source>
</evidence>
<dbReference type="PANTHER" id="PTHR21522:SF32">
    <property type="entry name" value="OTOPETRIN-2"/>
    <property type="match status" value="1"/>
</dbReference>
<keyword evidence="14" id="KW-1185">Reference proteome</keyword>
<keyword evidence="6" id="KW-0375">Hydrogen ion transport</keyword>
<evidence type="ECO:0008006" key="15">
    <source>
        <dbReference type="Google" id="ProtNLM"/>
    </source>
</evidence>
<evidence type="ECO:0000256" key="5">
    <source>
        <dbReference type="ARBA" id="ARBA00022692"/>
    </source>
</evidence>
<keyword evidence="5 12" id="KW-0812">Transmembrane</keyword>
<evidence type="ECO:0000256" key="7">
    <source>
        <dbReference type="ARBA" id="ARBA00022989"/>
    </source>
</evidence>
<feature type="transmembrane region" description="Helical" evidence="12">
    <location>
        <begin position="549"/>
        <end position="573"/>
    </location>
</feature>
<comment type="subcellular location">
    <subcellularLocation>
        <location evidence="1">Cell membrane</location>
        <topology evidence="1">Multi-pass membrane protein</topology>
    </subcellularLocation>
</comment>
<feature type="region of interest" description="Disordered" evidence="11">
    <location>
        <begin position="1"/>
        <end position="66"/>
    </location>
</feature>
<feature type="transmembrane region" description="Helical" evidence="12">
    <location>
        <begin position="147"/>
        <end position="172"/>
    </location>
</feature>
<evidence type="ECO:0000256" key="9">
    <source>
        <dbReference type="ARBA" id="ARBA00023136"/>
    </source>
</evidence>
<evidence type="ECO:0000313" key="14">
    <source>
        <dbReference type="Proteomes" id="UP000235965"/>
    </source>
</evidence>
<dbReference type="GO" id="GO:0005886">
    <property type="term" value="C:plasma membrane"/>
    <property type="evidence" value="ECO:0007669"/>
    <property type="project" value="UniProtKB-SubCell"/>
</dbReference>
<protein>
    <recommendedName>
        <fullName evidence="15">Otopetrin-2</fullName>
    </recommendedName>
</protein>
<dbReference type="OrthoDB" id="6429739at2759"/>
<feature type="transmembrane region" description="Helical" evidence="12">
    <location>
        <begin position="518"/>
        <end position="537"/>
    </location>
</feature>
<feature type="transmembrane region" description="Helical" evidence="12">
    <location>
        <begin position="630"/>
        <end position="651"/>
    </location>
</feature>
<gene>
    <name evidence="13" type="ORF">B7P43_G02126</name>
</gene>
<evidence type="ECO:0000256" key="8">
    <source>
        <dbReference type="ARBA" id="ARBA00023065"/>
    </source>
</evidence>
<evidence type="ECO:0000256" key="6">
    <source>
        <dbReference type="ARBA" id="ARBA00022781"/>
    </source>
</evidence>
<dbReference type="InterPro" id="IPR004878">
    <property type="entry name" value="Otopetrin"/>
</dbReference>
<evidence type="ECO:0000313" key="13">
    <source>
        <dbReference type="EMBL" id="PNF21296.1"/>
    </source>
</evidence>
<dbReference type="AlphaFoldDB" id="A0A2J7PY90"/>
<evidence type="ECO:0000256" key="3">
    <source>
        <dbReference type="ARBA" id="ARBA00022448"/>
    </source>
</evidence>
<evidence type="ECO:0000256" key="10">
    <source>
        <dbReference type="ARBA" id="ARBA00023303"/>
    </source>
</evidence>
<keyword evidence="10" id="KW-0407">Ion channel</keyword>
<comment type="similarity">
    <text evidence="2">Belongs to the otopetrin family.</text>
</comment>
<feature type="transmembrane region" description="Helical" evidence="12">
    <location>
        <begin position="450"/>
        <end position="474"/>
    </location>
</feature>
<feature type="transmembrane region" description="Helical" evidence="12">
    <location>
        <begin position="672"/>
        <end position="695"/>
    </location>
</feature>
<organism evidence="13 14">
    <name type="scientific">Cryptotermes secundus</name>
    <dbReference type="NCBI Taxonomy" id="105785"/>
    <lineage>
        <taxon>Eukaryota</taxon>
        <taxon>Metazoa</taxon>
        <taxon>Ecdysozoa</taxon>
        <taxon>Arthropoda</taxon>
        <taxon>Hexapoda</taxon>
        <taxon>Insecta</taxon>
        <taxon>Pterygota</taxon>
        <taxon>Neoptera</taxon>
        <taxon>Polyneoptera</taxon>
        <taxon>Dictyoptera</taxon>
        <taxon>Blattodea</taxon>
        <taxon>Blattoidea</taxon>
        <taxon>Termitoidae</taxon>
        <taxon>Kalotermitidae</taxon>
        <taxon>Cryptotermitinae</taxon>
        <taxon>Cryptotermes</taxon>
    </lineage>
</organism>
<feature type="transmembrane region" description="Helical" evidence="12">
    <location>
        <begin position="335"/>
        <end position="357"/>
    </location>
</feature>
<keyword evidence="8" id="KW-0406">Ion transport</keyword>
<evidence type="ECO:0000256" key="12">
    <source>
        <dbReference type="SAM" id="Phobius"/>
    </source>
</evidence>
<feature type="transmembrane region" description="Helical" evidence="12">
    <location>
        <begin position="184"/>
        <end position="206"/>
    </location>
</feature>
<reference evidence="13 14" key="1">
    <citation type="submission" date="2017-12" db="EMBL/GenBank/DDBJ databases">
        <title>Hemimetabolous genomes reveal molecular basis of termite eusociality.</title>
        <authorList>
            <person name="Harrison M.C."/>
            <person name="Jongepier E."/>
            <person name="Robertson H.M."/>
            <person name="Arning N."/>
            <person name="Bitard-Feildel T."/>
            <person name="Chao H."/>
            <person name="Childers C.P."/>
            <person name="Dinh H."/>
            <person name="Doddapaneni H."/>
            <person name="Dugan S."/>
            <person name="Gowin J."/>
            <person name="Greiner C."/>
            <person name="Han Y."/>
            <person name="Hu H."/>
            <person name="Hughes D.S.T."/>
            <person name="Huylmans A.-K."/>
            <person name="Kemena C."/>
            <person name="Kremer L.P.M."/>
            <person name="Lee S.L."/>
            <person name="Lopez-Ezquerra A."/>
            <person name="Mallet L."/>
            <person name="Monroy-Kuhn J.M."/>
            <person name="Moser A."/>
            <person name="Murali S.C."/>
            <person name="Muzny D.M."/>
            <person name="Otani S."/>
            <person name="Piulachs M.-D."/>
            <person name="Poelchau M."/>
            <person name="Qu J."/>
            <person name="Schaub F."/>
            <person name="Wada-Katsumata A."/>
            <person name="Worley K.C."/>
            <person name="Xie Q."/>
            <person name="Ylla G."/>
            <person name="Poulsen M."/>
            <person name="Gibbs R.A."/>
            <person name="Schal C."/>
            <person name="Richards S."/>
            <person name="Belles X."/>
            <person name="Korb J."/>
            <person name="Bornberg-Bauer E."/>
        </authorList>
    </citation>
    <scope>NUCLEOTIDE SEQUENCE [LARGE SCALE GENOMIC DNA]</scope>
    <source>
        <tissue evidence="13">Whole body</tissue>
    </source>
</reference>
<feature type="transmembrane region" description="Helical" evidence="12">
    <location>
        <begin position="304"/>
        <end position="323"/>
    </location>
</feature>
<keyword evidence="3" id="KW-0813">Transport</keyword>
<keyword evidence="4" id="KW-1003">Cell membrane</keyword>
<evidence type="ECO:0000256" key="11">
    <source>
        <dbReference type="SAM" id="MobiDB-lite"/>
    </source>
</evidence>
<sequence length="748" mass="82556">MLRDEELVEENDSQERSAQNSRNRSRDDNRVLDVSPTPGRENWRLRESKSTTGEASGGAEERRGMSMTDIWPKDWGVYNEQPEQDSLNDPNSGPEPATTPAEVNPPGKHRNHSRPKLRSGRALLGILTSGRSSALDMLEHTEPFCHLWILLSSLYGKLVVVLMLAFCITEVMDNSIKLLSLQGIFLMYLYVGSIAVIICIYIWVLIDSCASLNSQNEVASTQRGSAPGNVTTTIAGNRDAEMGGFPLTRFGSLKRAHISRAKTSGTSFYLRVGALAFGLGTLVFNGLEMAMHSMMEGACLNDVVFVHPVLHGLFTFLQMHFLFVNSQVLVERFGLAARFGFMHLAATNLALWVRLIVWESGNEWTYFVHLSQSNGITTGVSNNIPTPLQLRGFPRSMVARHQRDLFFSTNASLHYSYRPISESHISQVVALHECLNTNSLGQLWTSSMPFLYPFIVQFSLIAAAVTFVMGQNVGRGRIFLKQKKLTNSHSKGCSIASAGDHSVRSTWSVDCGGASKGLFLGILCLVAGIVVIIIFLVVKEDEEFPADTIFWLTTGALAAMLGLCCIVTSVGLVQIRRLSTSGQEPTPLDTLLSTVSTTGVQLYTVFGIVVGASGLSIHSTTDSGAPRRHAMLLAVSVLQLIQTTGQSVLITEALRRATLTRHQMLTKPARQVITFLLCSNTVLWAYDTFVTQSWLSQELQLRFFGVLGWGVISRIGLPLLVFYRFHSCVLLLEIWKRSYRTPLLDPGN</sequence>
<proteinExistence type="inferred from homology"/>
<keyword evidence="9 12" id="KW-0472">Membrane</keyword>